<gene>
    <name evidence="1" type="ORF">DES53_103396</name>
</gene>
<dbReference type="InterPro" id="IPR029044">
    <property type="entry name" value="Nucleotide-diphossugar_trans"/>
</dbReference>
<organism evidence="1 2">
    <name type="scientific">Roseimicrobium gellanilyticum</name>
    <dbReference type="NCBI Taxonomy" id="748857"/>
    <lineage>
        <taxon>Bacteria</taxon>
        <taxon>Pseudomonadati</taxon>
        <taxon>Verrucomicrobiota</taxon>
        <taxon>Verrucomicrobiia</taxon>
        <taxon>Verrucomicrobiales</taxon>
        <taxon>Verrucomicrobiaceae</taxon>
        <taxon>Roseimicrobium</taxon>
    </lineage>
</organism>
<dbReference type="SUPFAM" id="SSF53448">
    <property type="entry name" value="Nucleotide-diphospho-sugar transferases"/>
    <property type="match status" value="1"/>
</dbReference>
<dbReference type="Proteomes" id="UP000253426">
    <property type="component" value="Unassembled WGS sequence"/>
</dbReference>
<dbReference type="Gene3D" id="3.90.550.10">
    <property type="entry name" value="Spore Coat Polysaccharide Biosynthesis Protein SpsA, Chain A"/>
    <property type="match status" value="1"/>
</dbReference>
<dbReference type="EMBL" id="QNRR01000003">
    <property type="protein sequence ID" value="RBP45397.1"/>
    <property type="molecule type" value="Genomic_DNA"/>
</dbReference>
<name>A0A366HPH8_9BACT</name>
<protein>
    <submittedName>
        <fullName evidence="1">dTDP-glucose pyrophosphorylase</fullName>
    </submittedName>
</protein>
<accession>A0A366HPH8</accession>
<proteinExistence type="predicted"/>
<dbReference type="RefSeq" id="WP_113958521.1">
    <property type="nucleotide sequence ID" value="NZ_QNRR01000003.1"/>
</dbReference>
<evidence type="ECO:0000313" key="1">
    <source>
        <dbReference type="EMBL" id="RBP45397.1"/>
    </source>
</evidence>
<comment type="caution">
    <text evidence="1">The sequence shown here is derived from an EMBL/GenBank/DDBJ whole genome shotgun (WGS) entry which is preliminary data.</text>
</comment>
<keyword evidence="2" id="KW-1185">Reference proteome</keyword>
<reference evidence="1 2" key="1">
    <citation type="submission" date="2018-06" db="EMBL/GenBank/DDBJ databases">
        <title>Genomic Encyclopedia of Type Strains, Phase IV (KMG-IV): sequencing the most valuable type-strain genomes for metagenomic binning, comparative biology and taxonomic classification.</title>
        <authorList>
            <person name="Goeker M."/>
        </authorList>
    </citation>
    <scope>NUCLEOTIDE SEQUENCE [LARGE SCALE GENOMIC DNA]</scope>
    <source>
        <strain evidence="1 2">DSM 25532</strain>
    </source>
</reference>
<sequence>MSTKPTLLILAAGMGSRYGGLKQLDPMGPNGETVLDYSVFDAVRAGFGKVVFVIRRDFEEEFKTKVGSRFDKRVPVEYAFQSITDLPEGFSVPEGRVKPWGTTHAVLAAEAQVKEPFAMINADDFYGRDAFAKLAANLPTLHPVDGRKRYSLVGFQLKNTLSEHGSVARGVCTSHEGKLTSVTEMTKIVKTPSGARNEEDPDNHIELTGHELVSMNFWGFTPDVFPQLREAFVNFLKKDGTSQKSECYVPKEVDLFIKQGTAEVEVLQTSSSWFGVTYPEDKEIVVASIKKLTDAGEYPAPLWG</sequence>
<dbReference type="AlphaFoldDB" id="A0A366HPH8"/>
<dbReference type="OrthoDB" id="9779926at2"/>
<evidence type="ECO:0000313" key="2">
    <source>
        <dbReference type="Proteomes" id="UP000253426"/>
    </source>
</evidence>